<protein>
    <submittedName>
        <fullName evidence="3">Septum formation family protein</fullName>
    </submittedName>
</protein>
<gene>
    <name evidence="3" type="ORF">P8A20_36010</name>
</gene>
<evidence type="ECO:0000259" key="2">
    <source>
        <dbReference type="Pfam" id="PF13845"/>
    </source>
</evidence>
<sequence length="409" mass="43630">MINSRLRLLYAVVVPTLLLTACAGSSEDQQPSHPVFDAPVGQQPRQALLATQGSRNARFTQTLTFGSPSGDTVQQSAGRVDFSDGRAAGSIEWVLAPDLPAAAKDALLGVRLGPGHSPARTRIAVDGDSVRLRAGEAGYWLKYEGTLETFGGEASVNALRGTESAFGGTLLEILSGAQDVKDAKAPGGGRTYRAQLTAYNALRMFSQDLRAELTSNIDPNGTDTPVTLSIAVDADGHITRAEADFTELLDRKDSALAAMTGLHAVMTLSRQGDSPPAMPTPSERTLDAKTAVRTVGDLKKGSCADLATGNRTFDMVVAVPCAQPHDVRVFAHARLGTEYPGDGRAQQKVDEECRSEHLSAPREWKREAADEDVYWYTWPEEDSWGVGGTATASCYIVTRDPVTTRALAV</sequence>
<keyword evidence="4" id="KW-1185">Reference proteome</keyword>
<dbReference type="RefSeq" id="WP_306105007.1">
    <property type="nucleotide sequence ID" value="NZ_CP120983.1"/>
</dbReference>
<dbReference type="Proteomes" id="UP001224433">
    <property type="component" value="Chromosome"/>
</dbReference>
<reference evidence="3 4" key="1">
    <citation type="submission" date="2023-03" db="EMBL/GenBank/DDBJ databases">
        <title>Isolation and description of six Streptomyces strains from soil environments, able to metabolize different microbial glucans.</title>
        <authorList>
            <person name="Widen T."/>
            <person name="Larsbrink J."/>
        </authorList>
    </citation>
    <scope>NUCLEOTIDE SEQUENCE [LARGE SCALE GENOMIC DNA]</scope>
    <source>
        <strain evidence="3 4">Alt3</strain>
    </source>
</reference>
<name>A0ABY9JRF5_9ACTN</name>
<dbReference type="InterPro" id="IPR026004">
    <property type="entry name" value="Septum_form"/>
</dbReference>
<evidence type="ECO:0000313" key="4">
    <source>
        <dbReference type="Proteomes" id="UP001224433"/>
    </source>
</evidence>
<feature type="chain" id="PRO_5047391937" evidence="1">
    <location>
        <begin position="24"/>
        <end position="409"/>
    </location>
</feature>
<proteinExistence type="predicted"/>
<dbReference type="Pfam" id="PF13845">
    <property type="entry name" value="Septum_form"/>
    <property type="match status" value="1"/>
</dbReference>
<dbReference type="PROSITE" id="PS51257">
    <property type="entry name" value="PROKAR_LIPOPROTEIN"/>
    <property type="match status" value="1"/>
</dbReference>
<evidence type="ECO:0000313" key="3">
    <source>
        <dbReference type="EMBL" id="WLQ68626.1"/>
    </source>
</evidence>
<feature type="signal peptide" evidence="1">
    <location>
        <begin position="1"/>
        <end position="23"/>
    </location>
</feature>
<feature type="domain" description="Septum formation-related" evidence="2">
    <location>
        <begin position="298"/>
        <end position="389"/>
    </location>
</feature>
<keyword evidence="1" id="KW-0732">Signal</keyword>
<accession>A0ABY9JRF5</accession>
<dbReference type="EMBL" id="CP120983">
    <property type="protein sequence ID" value="WLQ68626.1"/>
    <property type="molecule type" value="Genomic_DNA"/>
</dbReference>
<organism evidence="3 4">
    <name type="scientific">Streptomyces glycanivorans</name>
    <dbReference type="NCBI Taxonomy" id="3033808"/>
    <lineage>
        <taxon>Bacteria</taxon>
        <taxon>Bacillati</taxon>
        <taxon>Actinomycetota</taxon>
        <taxon>Actinomycetes</taxon>
        <taxon>Kitasatosporales</taxon>
        <taxon>Streptomycetaceae</taxon>
        <taxon>Streptomyces</taxon>
    </lineage>
</organism>
<evidence type="ECO:0000256" key="1">
    <source>
        <dbReference type="SAM" id="SignalP"/>
    </source>
</evidence>